<dbReference type="AlphaFoldDB" id="A7NLZ9"/>
<dbReference type="STRING" id="383372.Rcas_2467"/>
<evidence type="ECO:0000259" key="2">
    <source>
        <dbReference type="Pfam" id="PF02481"/>
    </source>
</evidence>
<name>A7NLZ9_ROSCS</name>
<dbReference type="OrthoDB" id="9785707at2"/>
<dbReference type="PANTHER" id="PTHR43022:SF1">
    <property type="entry name" value="PROTEIN SMF"/>
    <property type="match status" value="1"/>
</dbReference>
<dbReference type="PANTHER" id="PTHR43022">
    <property type="entry name" value="PROTEIN SMF"/>
    <property type="match status" value="1"/>
</dbReference>
<evidence type="ECO:0000256" key="1">
    <source>
        <dbReference type="ARBA" id="ARBA00006525"/>
    </source>
</evidence>
<dbReference type="Proteomes" id="UP000000263">
    <property type="component" value="Chromosome"/>
</dbReference>
<dbReference type="InterPro" id="IPR003488">
    <property type="entry name" value="DprA"/>
</dbReference>
<evidence type="ECO:0000313" key="4">
    <source>
        <dbReference type="Proteomes" id="UP000000263"/>
    </source>
</evidence>
<proteinExistence type="inferred from homology"/>
<dbReference type="Gene3D" id="3.40.50.450">
    <property type="match status" value="1"/>
</dbReference>
<dbReference type="InterPro" id="IPR057666">
    <property type="entry name" value="DrpA_SLOG"/>
</dbReference>
<feature type="domain" description="Smf/DprA SLOG" evidence="2">
    <location>
        <begin position="98"/>
        <end position="296"/>
    </location>
</feature>
<dbReference type="eggNOG" id="COG0758">
    <property type="taxonomic scope" value="Bacteria"/>
</dbReference>
<keyword evidence="4" id="KW-1185">Reference proteome</keyword>
<gene>
    <name evidence="3" type="ordered locus">Rcas_2467</name>
</gene>
<comment type="similarity">
    <text evidence="1">Belongs to the DprA/Smf family.</text>
</comment>
<protein>
    <submittedName>
        <fullName evidence="3">Rossmann fold nucleotide-binding protein involved in DNA uptake-like protein</fullName>
    </submittedName>
</protein>
<accession>A7NLZ9</accession>
<evidence type="ECO:0000313" key="3">
    <source>
        <dbReference type="EMBL" id="ABU58547.1"/>
    </source>
</evidence>
<dbReference type="HOGENOM" id="CLU_043668_0_0_0"/>
<dbReference type="EMBL" id="CP000804">
    <property type="protein sequence ID" value="ABU58547.1"/>
    <property type="molecule type" value="Genomic_DNA"/>
</dbReference>
<dbReference type="KEGG" id="rca:Rcas_2467"/>
<sequence length="439" mass="47147">MVEHELTPDTQAILLLCGTFGRRGSSVAPLSAAEYHALALWLHAQQMRPGDLLHPEGVACIQSMPGAPVVQERLLALLARGGALALTVEGWSNKGLWVMSRSDPDYPQRLRARLERIAPPLLYGAGNRRLLQNGGLAIVGSRRVTEDAIAFTCDIARRCAIQGIPVISGAARGVDSEAMQAALAADGAAVGVLADSLLRAAVSGKYRQALRNGNLALVTAYDPEAGFSVGNAMGRNKYIYTLSDYGLVVSASLGEGGTWDGAIECLKKQWVPLFVWSSDKAGPGNQRLCEMGAISLSQELLSKYASLHHLFNDLSRASVPTPLLRESEAINEHSARMSPGKGMNTTAGNERSVHDTSSLDQATLALMPVDTNGAAPAIDLFPIVWPHLVQALRVAQTEREIAQHCGIEPQQARAWLQRAVQEGLAVKLTRPIRYVLHKP</sequence>
<reference evidence="3 4" key="1">
    <citation type="submission" date="2007-08" db="EMBL/GenBank/DDBJ databases">
        <title>Complete sequence of Roseiflexus castenholzii DSM 13941.</title>
        <authorList>
            <consortium name="US DOE Joint Genome Institute"/>
            <person name="Copeland A."/>
            <person name="Lucas S."/>
            <person name="Lapidus A."/>
            <person name="Barry K."/>
            <person name="Glavina del Rio T."/>
            <person name="Dalin E."/>
            <person name="Tice H."/>
            <person name="Pitluck S."/>
            <person name="Thompson L.S."/>
            <person name="Brettin T."/>
            <person name="Bruce D."/>
            <person name="Detter J.C."/>
            <person name="Han C."/>
            <person name="Tapia R."/>
            <person name="Schmutz J."/>
            <person name="Larimer F."/>
            <person name="Land M."/>
            <person name="Hauser L."/>
            <person name="Kyrpides N."/>
            <person name="Mikhailova N."/>
            <person name="Bryant D.A."/>
            <person name="Hanada S."/>
            <person name="Tsukatani Y."/>
            <person name="Richardson P."/>
        </authorList>
    </citation>
    <scope>NUCLEOTIDE SEQUENCE [LARGE SCALE GENOMIC DNA]</scope>
    <source>
        <strain evidence="4">DSM 13941 / HLO8</strain>
    </source>
</reference>
<organism evidence="3 4">
    <name type="scientific">Roseiflexus castenholzii (strain DSM 13941 / HLO8)</name>
    <dbReference type="NCBI Taxonomy" id="383372"/>
    <lineage>
        <taxon>Bacteria</taxon>
        <taxon>Bacillati</taxon>
        <taxon>Chloroflexota</taxon>
        <taxon>Chloroflexia</taxon>
        <taxon>Chloroflexales</taxon>
        <taxon>Roseiflexineae</taxon>
        <taxon>Roseiflexaceae</taxon>
        <taxon>Roseiflexus</taxon>
    </lineage>
</organism>
<dbReference type="SUPFAM" id="SSF102405">
    <property type="entry name" value="MCP/YpsA-like"/>
    <property type="match status" value="1"/>
</dbReference>
<dbReference type="Pfam" id="PF02481">
    <property type="entry name" value="DNA_processg_A"/>
    <property type="match status" value="1"/>
</dbReference>
<dbReference type="GO" id="GO:0009294">
    <property type="term" value="P:DNA-mediated transformation"/>
    <property type="evidence" value="ECO:0007669"/>
    <property type="project" value="InterPro"/>
</dbReference>
<dbReference type="RefSeq" id="WP_012120971.1">
    <property type="nucleotide sequence ID" value="NC_009767.1"/>
</dbReference>